<evidence type="ECO:0000313" key="3">
    <source>
        <dbReference type="Proteomes" id="UP000177501"/>
    </source>
</evidence>
<dbReference type="Proteomes" id="UP000177501">
    <property type="component" value="Unassembled WGS sequence"/>
</dbReference>
<feature type="region of interest" description="Disordered" evidence="1">
    <location>
        <begin position="1"/>
        <end position="49"/>
    </location>
</feature>
<comment type="caution">
    <text evidence="2">The sequence shown here is derived from an EMBL/GenBank/DDBJ whole genome shotgun (WGS) entry which is preliminary data.</text>
</comment>
<proteinExistence type="predicted"/>
<gene>
    <name evidence="2" type="ORF">A2955_02150</name>
</gene>
<name>A0A1F8B7T7_9BACT</name>
<evidence type="ECO:0000256" key="1">
    <source>
        <dbReference type="SAM" id="MobiDB-lite"/>
    </source>
</evidence>
<feature type="compositionally biased region" description="Acidic residues" evidence="1">
    <location>
        <begin position="1"/>
        <end position="13"/>
    </location>
</feature>
<sequence length="217" mass="24929">MSELDIESFEVDEDSRGGKSWVVQEGGIEGSGRPRKKKRRARLPKKTQKKFAELTTTLKEQRKIKEAENILLMHIKHNFNHSQPEKSDEEENGRIETYIKWVAESLKQNYPSLEEDGLKKTVSEVKVNVGTEDEEMLEIRPGVRIEHVPSGIYAFSKEEVDPMFNENAARAGLSDNLEKHIKSWRTHLGKNEIGEDIVRNAVQSFLEKNQSETNLQV</sequence>
<evidence type="ECO:0000313" key="2">
    <source>
        <dbReference type="EMBL" id="OGM59769.1"/>
    </source>
</evidence>
<dbReference type="EMBL" id="MGHA01000027">
    <property type="protein sequence ID" value="OGM59769.1"/>
    <property type="molecule type" value="Genomic_DNA"/>
</dbReference>
<protein>
    <submittedName>
        <fullName evidence="2">Uncharacterized protein</fullName>
    </submittedName>
</protein>
<feature type="compositionally biased region" description="Basic residues" evidence="1">
    <location>
        <begin position="33"/>
        <end position="49"/>
    </location>
</feature>
<dbReference type="AlphaFoldDB" id="A0A1F8B7T7"/>
<organism evidence="2 3">
    <name type="scientific">Candidatus Woesebacteria bacterium RIFCSPLOWO2_01_FULL_37_19</name>
    <dbReference type="NCBI Taxonomy" id="1802514"/>
    <lineage>
        <taxon>Bacteria</taxon>
        <taxon>Candidatus Woeseibacteriota</taxon>
    </lineage>
</organism>
<reference evidence="2 3" key="1">
    <citation type="journal article" date="2016" name="Nat. Commun.">
        <title>Thousands of microbial genomes shed light on interconnected biogeochemical processes in an aquifer system.</title>
        <authorList>
            <person name="Anantharaman K."/>
            <person name="Brown C.T."/>
            <person name="Hug L.A."/>
            <person name="Sharon I."/>
            <person name="Castelle C.J."/>
            <person name="Probst A.J."/>
            <person name="Thomas B.C."/>
            <person name="Singh A."/>
            <person name="Wilkins M.J."/>
            <person name="Karaoz U."/>
            <person name="Brodie E.L."/>
            <person name="Williams K.H."/>
            <person name="Hubbard S.S."/>
            <person name="Banfield J.F."/>
        </authorList>
    </citation>
    <scope>NUCLEOTIDE SEQUENCE [LARGE SCALE GENOMIC DNA]</scope>
</reference>
<accession>A0A1F8B7T7</accession>